<dbReference type="EMBL" id="CP101914">
    <property type="protein sequence ID" value="UUI02450.1"/>
    <property type="molecule type" value="Genomic_DNA"/>
</dbReference>
<dbReference type="InterPro" id="IPR048449">
    <property type="entry name" value="YhfX-like_C"/>
</dbReference>
<dbReference type="Proteomes" id="UP001059773">
    <property type="component" value="Chromosome"/>
</dbReference>
<dbReference type="Pfam" id="PF21279">
    <property type="entry name" value="YhfX-like_C"/>
    <property type="match status" value="1"/>
</dbReference>
<reference evidence="6" key="1">
    <citation type="submission" date="2022-07" db="EMBL/GenBank/DDBJ databases">
        <title>FELIX.</title>
        <authorList>
            <person name="Wan K.H."/>
            <person name="Park S."/>
            <person name="Lawrence Q."/>
            <person name="Eichenberger J.P."/>
            <person name="Booth B.W."/>
            <person name="Piaggio A.J."/>
            <person name="Chandler J.C."/>
            <person name="Franklin A.B."/>
            <person name="Celniker S.E."/>
        </authorList>
    </citation>
    <scope>NUCLEOTIDE SEQUENCE</scope>
    <source>
        <strain evidence="6">QA-1986 374</strain>
    </source>
</reference>
<dbReference type="SUPFAM" id="SSF51419">
    <property type="entry name" value="PLP-binding barrel"/>
    <property type="match status" value="1"/>
</dbReference>
<evidence type="ECO:0000256" key="3">
    <source>
        <dbReference type="ARBA" id="ARBA00023235"/>
    </source>
</evidence>
<dbReference type="RefSeq" id="WP_256707684.1">
    <property type="nucleotide sequence ID" value="NZ_CP101914.1"/>
</dbReference>
<feature type="domain" description="YhfX-like C-terminal" evidence="5">
    <location>
        <begin position="276"/>
        <end position="368"/>
    </location>
</feature>
<organism evidence="6 7">
    <name type="scientific">Oceanobacillus jeddahense</name>
    <dbReference type="NCBI Taxonomy" id="1462527"/>
    <lineage>
        <taxon>Bacteria</taxon>
        <taxon>Bacillati</taxon>
        <taxon>Bacillota</taxon>
        <taxon>Bacilli</taxon>
        <taxon>Bacillales</taxon>
        <taxon>Bacillaceae</taxon>
        <taxon>Oceanobacillus</taxon>
    </lineage>
</organism>
<dbReference type="InterPro" id="IPR001608">
    <property type="entry name" value="Ala_racemase_N"/>
</dbReference>
<evidence type="ECO:0000313" key="6">
    <source>
        <dbReference type="EMBL" id="UUI02450.1"/>
    </source>
</evidence>
<evidence type="ECO:0000259" key="4">
    <source>
        <dbReference type="Pfam" id="PF01168"/>
    </source>
</evidence>
<dbReference type="CDD" id="cd06811">
    <property type="entry name" value="PLPDE_III_yhfX_like"/>
    <property type="match status" value="1"/>
</dbReference>
<accession>A0ABY5JQ68</accession>
<evidence type="ECO:0000313" key="7">
    <source>
        <dbReference type="Proteomes" id="UP001059773"/>
    </source>
</evidence>
<keyword evidence="3" id="KW-0413">Isomerase</keyword>
<dbReference type="Gene3D" id="2.40.37.30">
    <property type="match status" value="2"/>
</dbReference>
<evidence type="ECO:0000259" key="5">
    <source>
        <dbReference type="Pfam" id="PF21279"/>
    </source>
</evidence>
<sequence length="385" mass="42711">MFLEMTKKRNHKLIDISLKLHQQGVIEPNTYVLDLDTIKENTSILKKEAEKLGMELFFMTKQIGRNPIVANAIVETGIKKAVAVDPWEAIKLNEAGIQIGHVGHLVQIPKNMIQTILNLHPDFITVFSYENAKNISNIADKLGKVQKIFLRIAEDDDYIYHGQEGGFTLSKLTEDIDKIEALKGVEIAGLTSFPCLLIKENKPYITPNVDSIQKANEFLKEKGYKCLELNMPSATSSETMQLLKDHGATQGEPGHAITGTTPLHTENFLKERPAMIYVSEVSHVSNKKAYVFGGGFYPRSHMKHAMVGSESTKLKQVSVLQNELGHIDYYGALDTDCVHVGDTAIFAFRTQVFVTHAKIAVIEGLSSSPKLLGIYDSVGNLLSDS</sequence>
<gene>
    <name evidence="6" type="ORF">NP439_20795</name>
</gene>
<dbReference type="InterPro" id="IPR000821">
    <property type="entry name" value="Ala_racemase"/>
</dbReference>
<dbReference type="InterPro" id="IPR029066">
    <property type="entry name" value="PLP-binding_barrel"/>
</dbReference>
<keyword evidence="7" id="KW-1185">Reference proteome</keyword>
<proteinExistence type="predicted"/>
<dbReference type="PANTHER" id="PTHR30511">
    <property type="entry name" value="ALANINE RACEMASE"/>
    <property type="match status" value="1"/>
</dbReference>
<dbReference type="PANTHER" id="PTHR30511:SF3">
    <property type="entry name" value="LYSINE RACEMASE"/>
    <property type="match status" value="1"/>
</dbReference>
<keyword evidence="2" id="KW-0663">Pyridoxal phosphate</keyword>
<comment type="cofactor">
    <cofactor evidence="1">
        <name>pyridoxal 5'-phosphate</name>
        <dbReference type="ChEBI" id="CHEBI:597326"/>
    </cofactor>
</comment>
<name>A0ABY5JQ68_9BACI</name>
<evidence type="ECO:0000256" key="2">
    <source>
        <dbReference type="ARBA" id="ARBA00022898"/>
    </source>
</evidence>
<evidence type="ECO:0000256" key="1">
    <source>
        <dbReference type="ARBA" id="ARBA00001933"/>
    </source>
</evidence>
<protein>
    <submittedName>
        <fullName evidence="6">YhfX family PLP-dependent enzyme</fullName>
    </submittedName>
</protein>
<dbReference type="Pfam" id="PF01168">
    <property type="entry name" value="Ala_racemase_N"/>
    <property type="match status" value="1"/>
</dbReference>
<feature type="domain" description="Alanine racemase N-terminal" evidence="4">
    <location>
        <begin position="34"/>
        <end position="262"/>
    </location>
</feature>